<evidence type="ECO:0000256" key="4">
    <source>
        <dbReference type="ARBA" id="ARBA00023136"/>
    </source>
</evidence>
<gene>
    <name evidence="9" type="ORF">GRJ2_002551900</name>
</gene>
<dbReference type="InterPro" id="IPR051856">
    <property type="entry name" value="CSR-E3_Ligase_Protein"/>
</dbReference>
<evidence type="ECO:0000256" key="5">
    <source>
        <dbReference type="SAM" id="MobiDB-lite"/>
    </source>
</evidence>
<proteinExistence type="predicted"/>
<keyword evidence="4 6" id="KW-0472">Membrane</keyword>
<feature type="domain" description="Dendritic cell-specific transmembrane protein-like" evidence="7">
    <location>
        <begin position="376"/>
        <end position="566"/>
    </location>
</feature>
<dbReference type="GO" id="GO:0016020">
    <property type="term" value="C:membrane"/>
    <property type="evidence" value="ECO:0007669"/>
    <property type="project" value="UniProtKB-SubCell"/>
</dbReference>
<accession>A0ABC9XT14</accession>
<feature type="region of interest" description="Disordered" evidence="5">
    <location>
        <begin position="1"/>
        <end position="24"/>
    </location>
</feature>
<sequence>MESMAAPEQEPSAGTEARGRQKPPNTTLKRAVVSLLPSPCSRFLWSQPDQYRSSKFFLGTSLGTLLGLGVTALGWATSPHFRCASLLMAPKFLGKEGRVYVLSFVLAAIYNGPVANAWHNLEEVTRSLGCVVELQVNHSRQLWQVSTAPMRRVMEDMARSGQTLSTEMRNISHAFVGLNEEVASEAGYDLRQQQQQQHPKPQPAPSTQQLYEMKTKLRCTHLIELGMQRCRDWFNDKHEACMAQIMVPLISHLLCLPMKFKFLCHIVNVMHGWCWDKIPVEGNFGQMYDLVNNSVSNLSQEFSASVVLQEEHREMLMGANVSAEQLMEEVTSHLQQHSAHLGQAVSFFRLLLSCTFLLVFISAFSYTKRYCQDIRFDNLYITTYFRQIDARRRKQHKRTLLPLRRAEVSAVIFPCHLAVQPPELQSMVLELLECIPPLLLLVLACGLDHALFTMLSIIQQHSFVQYSFHSSHHLAVQVTGTSLMARLLRSTIGALNTSSDTQLETSNVACLPQPRGMTRQQYVHSCLPLAVLALLCLGQVYTYRLRRAIAAFYFPKREKSRVLYLYNKLLQQRHSFIRRQQKRIARQAQQHPGLGMLLLKWCCRRWPSLRRWMRRSCTVCGAPETPRDRVCPAPACGAMYCGQCWREAGRACLACAPADRGLSQDSSEEDGGYAA</sequence>
<dbReference type="PANTHER" id="PTHR21041">
    <property type="entry name" value="DENDRITIC CELL-SPECIFIC TRANSMEMBRANE PROTEIN"/>
    <property type="match status" value="1"/>
</dbReference>
<name>A0ABC9XT14_GRUJA</name>
<evidence type="ECO:0000259" key="7">
    <source>
        <dbReference type="Pfam" id="PF07782"/>
    </source>
</evidence>
<evidence type="ECO:0000256" key="3">
    <source>
        <dbReference type="ARBA" id="ARBA00022989"/>
    </source>
</evidence>
<comment type="caution">
    <text evidence="9">The sequence shown here is derived from an EMBL/GenBank/DDBJ whole genome shotgun (WGS) entry which is preliminary data.</text>
</comment>
<dbReference type="Pfam" id="PF26037">
    <property type="entry name" value="zf-RING_DCST1_C"/>
    <property type="match status" value="1"/>
</dbReference>
<feature type="domain" description="E3 ubiquitin-protein ligase DCST1-like C-terminal" evidence="8">
    <location>
        <begin position="615"/>
        <end position="657"/>
    </location>
</feature>
<evidence type="ECO:0000256" key="6">
    <source>
        <dbReference type="SAM" id="Phobius"/>
    </source>
</evidence>
<keyword evidence="2 6" id="KW-0812">Transmembrane</keyword>
<organism evidence="9 10">
    <name type="scientific">Grus japonensis</name>
    <name type="common">Japanese crane</name>
    <name type="synonym">Red-crowned crane</name>
    <dbReference type="NCBI Taxonomy" id="30415"/>
    <lineage>
        <taxon>Eukaryota</taxon>
        <taxon>Metazoa</taxon>
        <taxon>Chordata</taxon>
        <taxon>Craniata</taxon>
        <taxon>Vertebrata</taxon>
        <taxon>Euteleostomi</taxon>
        <taxon>Archelosauria</taxon>
        <taxon>Archosauria</taxon>
        <taxon>Dinosauria</taxon>
        <taxon>Saurischia</taxon>
        <taxon>Theropoda</taxon>
        <taxon>Coelurosauria</taxon>
        <taxon>Aves</taxon>
        <taxon>Neognathae</taxon>
        <taxon>Neoaves</taxon>
        <taxon>Gruiformes</taxon>
        <taxon>Gruidae</taxon>
        <taxon>Grus</taxon>
    </lineage>
</organism>
<keyword evidence="3 6" id="KW-1133">Transmembrane helix</keyword>
<keyword evidence="10" id="KW-1185">Reference proteome</keyword>
<dbReference type="AlphaFoldDB" id="A0ABC9XT14"/>
<comment type="subcellular location">
    <subcellularLocation>
        <location evidence="1">Membrane</location>
        <topology evidence="1">Multi-pass membrane protein</topology>
    </subcellularLocation>
</comment>
<protein>
    <submittedName>
        <fullName evidence="9">E3 ubiquitin-protein ligase DCST1</fullName>
    </submittedName>
</protein>
<dbReference type="EMBL" id="BAAFJT010000029">
    <property type="protein sequence ID" value="GAB0200864.1"/>
    <property type="molecule type" value="Genomic_DNA"/>
</dbReference>
<dbReference type="Proteomes" id="UP001623348">
    <property type="component" value="Unassembled WGS sequence"/>
</dbReference>
<evidence type="ECO:0000256" key="1">
    <source>
        <dbReference type="ARBA" id="ARBA00004141"/>
    </source>
</evidence>
<evidence type="ECO:0000259" key="8">
    <source>
        <dbReference type="Pfam" id="PF26037"/>
    </source>
</evidence>
<dbReference type="Pfam" id="PF07782">
    <property type="entry name" value="DC_STAMP"/>
    <property type="match status" value="1"/>
</dbReference>
<reference evidence="9 10" key="1">
    <citation type="submission" date="2024-06" db="EMBL/GenBank/DDBJ databases">
        <title>The draft genome of Grus japonensis, version 3.</title>
        <authorList>
            <person name="Nabeshima K."/>
            <person name="Suzuki S."/>
            <person name="Onuma M."/>
        </authorList>
    </citation>
    <scope>NUCLEOTIDE SEQUENCE [LARGE SCALE GENOMIC DNA]</scope>
    <source>
        <strain evidence="9 10">451A</strain>
    </source>
</reference>
<feature type="transmembrane region" description="Helical" evidence="6">
    <location>
        <begin position="56"/>
        <end position="78"/>
    </location>
</feature>
<feature type="transmembrane region" description="Helical" evidence="6">
    <location>
        <begin position="347"/>
        <end position="366"/>
    </location>
</feature>
<dbReference type="InterPro" id="IPR058842">
    <property type="entry name" value="DCST1_C"/>
</dbReference>
<feature type="transmembrane region" description="Helical" evidence="6">
    <location>
        <begin position="522"/>
        <end position="541"/>
    </location>
</feature>
<evidence type="ECO:0000256" key="2">
    <source>
        <dbReference type="ARBA" id="ARBA00022692"/>
    </source>
</evidence>
<evidence type="ECO:0000313" key="9">
    <source>
        <dbReference type="EMBL" id="GAB0200864.1"/>
    </source>
</evidence>
<evidence type="ECO:0000313" key="10">
    <source>
        <dbReference type="Proteomes" id="UP001623348"/>
    </source>
</evidence>
<dbReference type="InterPro" id="IPR012858">
    <property type="entry name" value="DC_STAMP-like"/>
</dbReference>
<dbReference type="PANTHER" id="PTHR21041:SF17">
    <property type="entry name" value="E3 UBIQUITIN-PROTEIN LIGASE DCST1"/>
    <property type="match status" value="1"/>
</dbReference>